<keyword evidence="8 10" id="KW-0472">Membrane</keyword>
<feature type="transmembrane region" description="Helical" evidence="10">
    <location>
        <begin position="35"/>
        <end position="54"/>
    </location>
</feature>
<keyword evidence="9 10" id="KW-0275">Fatty acid biosynthesis</keyword>
<sequence>MTSFITKATEYYDDLLKIGDPRVADWFMMATPWPAFFLCVFYVSSVKIGIGIMAKRKPFEIRKILVVYNIFMMFLSGYVFVEFLLSGWLTGTYSLGCQPVDYSYTPLAIRMAKVSWLFFFSKFIEFFDTLFFILRKKFGHISFLHVFHHGALPFMWWFGVKFVPGGFGTFHAMINSFIHLIMYTYYGLAAMGPKFQKYLWWKKYLTTLQLIQFIAMLVHSIQLLFIECNYPVIFAKAITANALMMLVLFGDFYWKEYFKKKPTVDVSRISNGSVKCNMQHNGSLPNKNGTAKSNGIKSD</sequence>
<dbReference type="InterPro" id="IPR002076">
    <property type="entry name" value="ELO_fam"/>
</dbReference>
<dbReference type="PROSITE" id="PS01188">
    <property type="entry name" value="ELO"/>
    <property type="match status" value="1"/>
</dbReference>
<dbReference type="GO" id="GO:0005789">
    <property type="term" value="C:endoplasmic reticulum membrane"/>
    <property type="evidence" value="ECO:0007669"/>
    <property type="project" value="TreeGrafter"/>
</dbReference>
<evidence type="ECO:0000256" key="8">
    <source>
        <dbReference type="ARBA" id="ARBA00023136"/>
    </source>
</evidence>
<evidence type="ECO:0000256" key="5">
    <source>
        <dbReference type="ARBA" id="ARBA00022832"/>
    </source>
</evidence>
<feature type="transmembrane region" description="Helical" evidence="10">
    <location>
        <begin position="232"/>
        <end position="254"/>
    </location>
</feature>
<feature type="transmembrane region" description="Helical" evidence="10">
    <location>
        <begin position="204"/>
        <end position="226"/>
    </location>
</feature>
<dbReference type="EC" id="2.3.1.199" evidence="10"/>
<evidence type="ECO:0000256" key="3">
    <source>
        <dbReference type="ARBA" id="ARBA00022679"/>
    </source>
</evidence>
<gene>
    <name evidence="12" type="ORF">OCBIM_22017843mg</name>
</gene>
<evidence type="ECO:0000313" key="12">
    <source>
        <dbReference type="EMBL" id="KOF86856.1"/>
    </source>
</evidence>
<feature type="region of interest" description="Disordered" evidence="11">
    <location>
        <begin position="277"/>
        <end position="299"/>
    </location>
</feature>
<proteinExistence type="inferred from homology"/>
<dbReference type="KEGG" id="obi:106871573"/>
<dbReference type="GO" id="GO:0034626">
    <property type="term" value="P:fatty acid elongation, polyunsaturated fatty acid"/>
    <property type="evidence" value="ECO:0007669"/>
    <property type="project" value="TreeGrafter"/>
</dbReference>
<evidence type="ECO:0000256" key="11">
    <source>
        <dbReference type="SAM" id="MobiDB-lite"/>
    </source>
</evidence>
<dbReference type="InterPro" id="IPR030457">
    <property type="entry name" value="ELO_CS"/>
</dbReference>
<keyword evidence="3 10" id="KW-0808">Transferase</keyword>
<keyword evidence="5 10" id="KW-0276">Fatty acid metabolism</keyword>
<keyword evidence="7 10" id="KW-0443">Lipid metabolism</keyword>
<dbReference type="AlphaFoldDB" id="A0A0L8HC33"/>
<feature type="transmembrane region" description="Helical" evidence="10">
    <location>
        <begin position="66"/>
        <end position="85"/>
    </location>
</feature>
<evidence type="ECO:0000256" key="10">
    <source>
        <dbReference type="RuleBase" id="RU361115"/>
    </source>
</evidence>
<dbReference type="PANTHER" id="PTHR11157:SF69">
    <property type="entry name" value="ELONGATION OF VERY LONG CHAIN FATTY ACIDS PROTEIN 7"/>
    <property type="match status" value="1"/>
</dbReference>
<feature type="transmembrane region" description="Helical" evidence="10">
    <location>
        <begin position="114"/>
        <end position="134"/>
    </location>
</feature>
<dbReference type="EMBL" id="KQ418552">
    <property type="protein sequence ID" value="KOF86856.1"/>
    <property type="molecule type" value="Genomic_DNA"/>
</dbReference>
<dbReference type="OrthoDB" id="434092at2759"/>
<evidence type="ECO:0000256" key="7">
    <source>
        <dbReference type="ARBA" id="ARBA00023098"/>
    </source>
</evidence>
<organism evidence="12">
    <name type="scientific">Octopus bimaculoides</name>
    <name type="common">California two-spotted octopus</name>
    <dbReference type="NCBI Taxonomy" id="37653"/>
    <lineage>
        <taxon>Eukaryota</taxon>
        <taxon>Metazoa</taxon>
        <taxon>Spiralia</taxon>
        <taxon>Lophotrochozoa</taxon>
        <taxon>Mollusca</taxon>
        <taxon>Cephalopoda</taxon>
        <taxon>Coleoidea</taxon>
        <taxon>Octopodiformes</taxon>
        <taxon>Octopoda</taxon>
        <taxon>Incirrata</taxon>
        <taxon>Octopodidae</taxon>
        <taxon>Octopus</taxon>
    </lineage>
</organism>
<keyword evidence="6 10" id="KW-1133">Transmembrane helix</keyword>
<evidence type="ECO:0000256" key="1">
    <source>
        <dbReference type="ARBA" id="ARBA00004141"/>
    </source>
</evidence>
<comment type="catalytic activity">
    <reaction evidence="10">
        <text>a very-long-chain acyl-CoA + malonyl-CoA + H(+) = a very-long-chain 3-oxoacyl-CoA + CO2 + CoA</text>
        <dbReference type="Rhea" id="RHEA:32727"/>
        <dbReference type="ChEBI" id="CHEBI:15378"/>
        <dbReference type="ChEBI" id="CHEBI:16526"/>
        <dbReference type="ChEBI" id="CHEBI:57287"/>
        <dbReference type="ChEBI" id="CHEBI:57384"/>
        <dbReference type="ChEBI" id="CHEBI:90725"/>
        <dbReference type="ChEBI" id="CHEBI:90736"/>
        <dbReference type="EC" id="2.3.1.199"/>
    </reaction>
</comment>
<accession>A0A0L8HC33</accession>
<keyword evidence="4 10" id="KW-0812">Transmembrane</keyword>
<feature type="transmembrane region" description="Helical" evidence="10">
    <location>
        <begin position="170"/>
        <end position="192"/>
    </location>
</feature>
<comment type="subcellular location">
    <subcellularLocation>
        <location evidence="1">Membrane</location>
        <topology evidence="1">Multi-pass membrane protein</topology>
    </subcellularLocation>
</comment>
<dbReference type="GO" id="GO:0042761">
    <property type="term" value="P:very long-chain fatty acid biosynthetic process"/>
    <property type="evidence" value="ECO:0007669"/>
    <property type="project" value="TreeGrafter"/>
</dbReference>
<evidence type="ECO:0000256" key="6">
    <source>
        <dbReference type="ARBA" id="ARBA00022989"/>
    </source>
</evidence>
<evidence type="ECO:0000256" key="9">
    <source>
        <dbReference type="ARBA" id="ARBA00023160"/>
    </source>
</evidence>
<dbReference type="OMA" id="HGYRDLM"/>
<comment type="similarity">
    <text evidence="10">Belongs to the ELO family.</text>
</comment>
<dbReference type="PANTHER" id="PTHR11157">
    <property type="entry name" value="FATTY ACID ACYL TRANSFERASE-RELATED"/>
    <property type="match status" value="1"/>
</dbReference>
<evidence type="ECO:0000256" key="2">
    <source>
        <dbReference type="ARBA" id="ARBA00022516"/>
    </source>
</evidence>
<dbReference type="GO" id="GO:0034625">
    <property type="term" value="P:fatty acid elongation, monounsaturated fatty acid"/>
    <property type="evidence" value="ECO:0007669"/>
    <property type="project" value="TreeGrafter"/>
</dbReference>
<reference evidence="12" key="1">
    <citation type="submission" date="2015-07" db="EMBL/GenBank/DDBJ databases">
        <title>MeaNS - Measles Nucleotide Surveillance Program.</title>
        <authorList>
            <person name="Tran T."/>
            <person name="Druce J."/>
        </authorList>
    </citation>
    <scope>NUCLEOTIDE SEQUENCE</scope>
    <source>
        <strain evidence="12">UCB-OBI-ISO-001</strain>
        <tissue evidence="12">Gonad</tissue>
    </source>
</reference>
<dbReference type="GO" id="GO:0030148">
    <property type="term" value="P:sphingolipid biosynthetic process"/>
    <property type="evidence" value="ECO:0007669"/>
    <property type="project" value="TreeGrafter"/>
</dbReference>
<dbReference type="GO" id="GO:0019367">
    <property type="term" value="P:fatty acid elongation, saturated fatty acid"/>
    <property type="evidence" value="ECO:0007669"/>
    <property type="project" value="TreeGrafter"/>
</dbReference>
<feature type="transmembrane region" description="Helical" evidence="10">
    <location>
        <begin position="141"/>
        <end position="158"/>
    </location>
</feature>
<dbReference type="STRING" id="37653.A0A0L8HC33"/>
<dbReference type="Pfam" id="PF01151">
    <property type="entry name" value="ELO"/>
    <property type="match status" value="1"/>
</dbReference>
<protein>
    <recommendedName>
        <fullName evidence="10">Elongation of very long chain fatty acids protein</fullName>
        <ecNumber evidence="10">2.3.1.199</ecNumber>
    </recommendedName>
    <alternativeName>
        <fullName evidence="10">Very-long-chain 3-oxoacyl-CoA synthase</fullName>
    </alternativeName>
</protein>
<keyword evidence="2 10" id="KW-0444">Lipid biosynthesis</keyword>
<name>A0A0L8HC33_OCTBM</name>
<evidence type="ECO:0000256" key="4">
    <source>
        <dbReference type="ARBA" id="ARBA00022692"/>
    </source>
</evidence>
<dbReference type="GO" id="GO:0009922">
    <property type="term" value="F:fatty acid elongase activity"/>
    <property type="evidence" value="ECO:0007669"/>
    <property type="project" value="UniProtKB-EC"/>
</dbReference>